<keyword evidence="5" id="KW-0862">Zinc</keyword>
<dbReference type="InterPro" id="IPR051644">
    <property type="entry name" value="TRAMP_AT-DNA-binding"/>
</dbReference>
<dbReference type="AlphaFoldDB" id="A0A6A6Q7U3"/>
<dbReference type="GO" id="GO:0071036">
    <property type="term" value="P:nuclear polyadenylation-dependent snoRNA catabolic process"/>
    <property type="evidence" value="ECO:0007669"/>
    <property type="project" value="TreeGrafter"/>
</dbReference>
<keyword evidence="3" id="KW-0677">Repeat</keyword>
<dbReference type="OrthoDB" id="7608935at2759"/>
<evidence type="ECO:0000256" key="1">
    <source>
        <dbReference type="ARBA" id="ARBA00004123"/>
    </source>
</evidence>
<dbReference type="GO" id="GO:0071035">
    <property type="term" value="P:nuclear polyadenylation-dependent rRNA catabolic process"/>
    <property type="evidence" value="ECO:0007669"/>
    <property type="project" value="TreeGrafter"/>
</dbReference>
<dbReference type="GO" id="GO:0008270">
    <property type="term" value="F:zinc ion binding"/>
    <property type="evidence" value="ECO:0007669"/>
    <property type="project" value="UniProtKB-KW"/>
</dbReference>
<accession>A0A6A6Q7U3</accession>
<feature type="compositionally biased region" description="Polar residues" evidence="8">
    <location>
        <begin position="779"/>
        <end position="790"/>
    </location>
</feature>
<dbReference type="PANTHER" id="PTHR46543:SF1">
    <property type="entry name" value="ZINC FINGER CCHC DOMAIN-CONTAINING PROTEIN 7"/>
    <property type="match status" value="1"/>
</dbReference>
<evidence type="ECO:0000256" key="2">
    <source>
        <dbReference type="ARBA" id="ARBA00022723"/>
    </source>
</evidence>
<feature type="compositionally biased region" description="Polar residues" evidence="8">
    <location>
        <begin position="746"/>
        <end position="757"/>
    </location>
</feature>
<evidence type="ECO:0000259" key="9">
    <source>
        <dbReference type="PROSITE" id="PS50158"/>
    </source>
</evidence>
<sequence length="893" mass="97969">MDAEGDGISPEDSRTASLGRKRTRQSFDDEQALNGGQGTQVSASKHNVTKRVRTDYGGLRIASDSRIDTGLSMELLSVPDEAFEQDGYAGLPHDSETQLAELGQQSKTTNGTPTAKHVHQSRAFSAASSDVAMENTDEPDTVELISSNVVLPTALETIAPGTNDTSAYEQTPGQETGTVPGYSVTDADRSAIERRETKRTYNSLHLDNSKELATGIKVNVSFDLPDVAVHPMEKPQEAPRSAFEHHIARHALRGLKAIYYPVGDQQQDHTGEDRFQALLCYAWHKSTAAIESLQDHPLTVWGEAKPVTVSVLDFVSEDWAIADDFSNTFIKARIDAIIDRLHTGDLRREDYGPLRHFAPRIQKQAKCERRREKRHQAKRHIDANQEVQSITDSLAIPKDAASETDAALVDRSTEPVYWFQDPADAVPRCQMCMQQGHSDEECPSRTCRHCHAHNEHFSNACPTRKRCAKCHQAGHAEDECYSSFSVRVIPCDLCQRQGHAEEQCSLLWRTFFPENVRDLKKVGQLIRSCYYCGGVNHWGDDCPLNQASSVMLSNAGSTTFSSREAAYFLRGLEQAEDNGIAIRGRASTARDDIKDENENISRHADPGNLQQAYQNRFTGAVAANVKKKPRMPRLGRLDDLIFHPGNESIKEEDAHGINSLRLNIQPTNGRTSNENANGPATNPHGLSNRSNGDSLEAQRAYRLAMMSPEQHANVPDVQNAQKRKGKSSKNANLLPLGNANRLGDPNAQQLNGNSNDVGVNEAGLGLDTNGNANRLGGPNAQQLNGNSNGVGVNEAGLGLDTNEEKGPLPPKKNRKKIKNKDKWTMAGQLLNAEGHPITAEGEGRRKGKEKNKSKKKGKEAGLAAASALVERAARVRSLTNLKSGIQTRAMAQR</sequence>
<dbReference type="PROSITE" id="PS50158">
    <property type="entry name" value="ZF_CCHC"/>
    <property type="match status" value="1"/>
</dbReference>
<evidence type="ECO:0000256" key="5">
    <source>
        <dbReference type="ARBA" id="ARBA00022833"/>
    </source>
</evidence>
<evidence type="ECO:0000256" key="6">
    <source>
        <dbReference type="ARBA" id="ARBA00023242"/>
    </source>
</evidence>
<keyword evidence="4 7" id="KW-0863">Zinc-finger</keyword>
<dbReference type="GO" id="GO:0031499">
    <property type="term" value="C:TRAMP complex"/>
    <property type="evidence" value="ECO:0007669"/>
    <property type="project" value="TreeGrafter"/>
</dbReference>
<name>A0A6A6Q7U3_9PEZI</name>
<proteinExistence type="predicted"/>
<evidence type="ECO:0000256" key="4">
    <source>
        <dbReference type="ARBA" id="ARBA00022771"/>
    </source>
</evidence>
<keyword evidence="6" id="KW-0539">Nucleus</keyword>
<dbReference type="Proteomes" id="UP000799750">
    <property type="component" value="Unassembled WGS sequence"/>
</dbReference>
<dbReference type="InterPro" id="IPR001878">
    <property type="entry name" value="Znf_CCHC"/>
</dbReference>
<organism evidence="10 11">
    <name type="scientific">Lophium mytilinum</name>
    <dbReference type="NCBI Taxonomy" id="390894"/>
    <lineage>
        <taxon>Eukaryota</taxon>
        <taxon>Fungi</taxon>
        <taxon>Dikarya</taxon>
        <taxon>Ascomycota</taxon>
        <taxon>Pezizomycotina</taxon>
        <taxon>Dothideomycetes</taxon>
        <taxon>Pleosporomycetidae</taxon>
        <taxon>Mytilinidiales</taxon>
        <taxon>Mytilinidiaceae</taxon>
        <taxon>Lophium</taxon>
    </lineage>
</organism>
<evidence type="ECO:0000256" key="7">
    <source>
        <dbReference type="PROSITE-ProRule" id="PRU00047"/>
    </source>
</evidence>
<dbReference type="InterPro" id="IPR036875">
    <property type="entry name" value="Znf_CCHC_sf"/>
</dbReference>
<dbReference type="SMART" id="SM00343">
    <property type="entry name" value="ZnF_C2HC"/>
    <property type="match status" value="5"/>
</dbReference>
<gene>
    <name evidence="10" type="ORF">BU16DRAFT_568393</name>
</gene>
<dbReference type="Gene3D" id="4.10.60.10">
    <property type="entry name" value="Zinc finger, CCHC-type"/>
    <property type="match status" value="1"/>
</dbReference>
<evidence type="ECO:0000256" key="8">
    <source>
        <dbReference type="SAM" id="MobiDB-lite"/>
    </source>
</evidence>
<feature type="region of interest" description="Disordered" evidence="8">
    <location>
        <begin position="1"/>
        <end position="56"/>
    </location>
</feature>
<feature type="compositionally biased region" description="Basic residues" evidence="8">
    <location>
        <begin position="845"/>
        <end position="857"/>
    </location>
</feature>
<feature type="region of interest" description="Disordered" evidence="8">
    <location>
        <begin position="663"/>
        <end position="692"/>
    </location>
</feature>
<dbReference type="GO" id="GO:0071037">
    <property type="term" value="P:nuclear polyadenylation-dependent snRNA catabolic process"/>
    <property type="evidence" value="ECO:0007669"/>
    <property type="project" value="TreeGrafter"/>
</dbReference>
<feature type="domain" description="CCHC-type" evidence="9">
    <location>
        <begin position="529"/>
        <end position="543"/>
    </location>
</feature>
<feature type="region of interest" description="Disordered" evidence="8">
    <location>
        <begin position="712"/>
        <end position="818"/>
    </location>
</feature>
<dbReference type="Pfam" id="PF00098">
    <property type="entry name" value="zf-CCHC"/>
    <property type="match status" value="1"/>
</dbReference>
<evidence type="ECO:0000313" key="11">
    <source>
        <dbReference type="Proteomes" id="UP000799750"/>
    </source>
</evidence>
<protein>
    <recommendedName>
        <fullName evidence="9">CCHC-type domain-containing protein</fullName>
    </recommendedName>
</protein>
<dbReference type="GO" id="GO:0071031">
    <property type="term" value="P:nuclear mRNA surveillance of mRNA 3'-end processing"/>
    <property type="evidence" value="ECO:0007669"/>
    <property type="project" value="TreeGrafter"/>
</dbReference>
<reference evidence="10" key="1">
    <citation type="journal article" date="2020" name="Stud. Mycol.">
        <title>101 Dothideomycetes genomes: a test case for predicting lifestyles and emergence of pathogens.</title>
        <authorList>
            <person name="Haridas S."/>
            <person name="Albert R."/>
            <person name="Binder M."/>
            <person name="Bloem J."/>
            <person name="Labutti K."/>
            <person name="Salamov A."/>
            <person name="Andreopoulos B."/>
            <person name="Baker S."/>
            <person name="Barry K."/>
            <person name="Bills G."/>
            <person name="Bluhm B."/>
            <person name="Cannon C."/>
            <person name="Castanera R."/>
            <person name="Culley D."/>
            <person name="Daum C."/>
            <person name="Ezra D."/>
            <person name="Gonzalez J."/>
            <person name="Henrissat B."/>
            <person name="Kuo A."/>
            <person name="Liang C."/>
            <person name="Lipzen A."/>
            <person name="Lutzoni F."/>
            <person name="Magnuson J."/>
            <person name="Mondo S."/>
            <person name="Nolan M."/>
            <person name="Ohm R."/>
            <person name="Pangilinan J."/>
            <person name="Park H.-J."/>
            <person name="Ramirez L."/>
            <person name="Alfaro M."/>
            <person name="Sun H."/>
            <person name="Tritt A."/>
            <person name="Yoshinaga Y."/>
            <person name="Zwiers L.-H."/>
            <person name="Turgeon B."/>
            <person name="Goodwin S."/>
            <person name="Spatafora J."/>
            <person name="Crous P."/>
            <person name="Grigoriev I."/>
        </authorList>
    </citation>
    <scope>NUCLEOTIDE SEQUENCE</scope>
    <source>
        <strain evidence="10">CBS 269.34</strain>
    </source>
</reference>
<keyword evidence="11" id="KW-1185">Reference proteome</keyword>
<evidence type="ECO:0000256" key="3">
    <source>
        <dbReference type="ARBA" id="ARBA00022737"/>
    </source>
</evidence>
<dbReference type="GO" id="GO:0071039">
    <property type="term" value="P:nuclear polyadenylation-dependent CUT catabolic process"/>
    <property type="evidence" value="ECO:0007669"/>
    <property type="project" value="TreeGrafter"/>
</dbReference>
<evidence type="ECO:0000313" key="10">
    <source>
        <dbReference type="EMBL" id="KAF2488518.1"/>
    </source>
</evidence>
<dbReference type="GO" id="GO:0071038">
    <property type="term" value="P:TRAMP-dependent tRNA surveillance pathway"/>
    <property type="evidence" value="ECO:0007669"/>
    <property type="project" value="TreeGrafter"/>
</dbReference>
<feature type="region of interest" description="Disordered" evidence="8">
    <location>
        <begin position="831"/>
        <end position="866"/>
    </location>
</feature>
<dbReference type="EMBL" id="MU004203">
    <property type="protein sequence ID" value="KAF2488518.1"/>
    <property type="molecule type" value="Genomic_DNA"/>
</dbReference>
<dbReference type="SUPFAM" id="SSF57756">
    <property type="entry name" value="Retrovirus zinc finger-like domains"/>
    <property type="match status" value="1"/>
</dbReference>
<dbReference type="GO" id="GO:0003723">
    <property type="term" value="F:RNA binding"/>
    <property type="evidence" value="ECO:0007669"/>
    <property type="project" value="TreeGrafter"/>
</dbReference>
<dbReference type="PANTHER" id="PTHR46543">
    <property type="entry name" value="ZINC FINGER CCHC DOMAIN-CONTAINING PROTEIN 7"/>
    <property type="match status" value="1"/>
</dbReference>
<comment type="subcellular location">
    <subcellularLocation>
        <location evidence="1">Nucleus</location>
    </subcellularLocation>
</comment>
<keyword evidence="2" id="KW-0479">Metal-binding</keyword>